<evidence type="ECO:0000256" key="1">
    <source>
        <dbReference type="SAM" id="SignalP"/>
    </source>
</evidence>
<proteinExistence type="predicted"/>
<feature type="chain" id="PRO_5040332722" description="Secreted protein" evidence="1">
    <location>
        <begin position="17"/>
        <end position="151"/>
    </location>
</feature>
<protein>
    <recommendedName>
        <fullName evidence="4">Secreted protein</fullName>
    </recommendedName>
</protein>
<organism evidence="2 3">
    <name type="scientific">Russula ochroleuca</name>
    <dbReference type="NCBI Taxonomy" id="152965"/>
    <lineage>
        <taxon>Eukaryota</taxon>
        <taxon>Fungi</taxon>
        <taxon>Dikarya</taxon>
        <taxon>Basidiomycota</taxon>
        <taxon>Agaricomycotina</taxon>
        <taxon>Agaricomycetes</taxon>
        <taxon>Russulales</taxon>
        <taxon>Russulaceae</taxon>
        <taxon>Russula</taxon>
    </lineage>
</organism>
<evidence type="ECO:0000313" key="3">
    <source>
        <dbReference type="Proteomes" id="UP000759537"/>
    </source>
</evidence>
<comment type="caution">
    <text evidence="2">The sequence shown here is derived from an EMBL/GenBank/DDBJ whole genome shotgun (WGS) entry which is preliminary data.</text>
</comment>
<name>A0A9P5JXD8_9AGAM</name>
<keyword evidence="1" id="KW-0732">Signal</keyword>
<reference evidence="2" key="2">
    <citation type="journal article" date="2020" name="Nat. Commun.">
        <title>Large-scale genome sequencing of mycorrhizal fungi provides insights into the early evolution of symbiotic traits.</title>
        <authorList>
            <person name="Miyauchi S."/>
            <person name="Kiss E."/>
            <person name="Kuo A."/>
            <person name="Drula E."/>
            <person name="Kohler A."/>
            <person name="Sanchez-Garcia M."/>
            <person name="Morin E."/>
            <person name="Andreopoulos B."/>
            <person name="Barry K.W."/>
            <person name="Bonito G."/>
            <person name="Buee M."/>
            <person name="Carver A."/>
            <person name="Chen C."/>
            <person name="Cichocki N."/>
            <person name="Clum A."/>
            <person name="Culley D."/>
            <person name="Crous P.W."/>
            <person name="Fauchery L."/>
            <person name="Girlanda M."/>
            <person name="Hayes R.D."/>
            <person name="Keri Z."/>
            <person name="LaButti K."/>
            <person name="Lipzen A."/>
            <person name="Lombard V."/>
            <person name="Magnuson J."/>
            <person name="Maillard F."/>
            <person name="Murat C."/>
            <person name="Nolan M."/>
            <person name="Ohm R.A."/>
            <person name="Pangilinan J."/>
            <person name="Pereira M.F."/>
            <person name="Perotto S."/>
            <person name="Peter M."/>
            <person name="Pfister S."/>
            <person name="Riley R."/>
            <person name="Sitrit Y."/>
            <person name="Stielow J.B."/>
            <person name="Szollosi G."/>
            <person name="Zifcakova L."/>
            <person name="Stursova M."/>
            <person name="Spatafora J.W."/>
            <person name="Tedersoo L."/>
            <person name="Vaario L.M."/>
            <person name="Yamada A."/>
            <person name="Yan M."/>
            <person name="Wang P."/>
            <person name="Xu J."/>
            <person name="Bruns T."/>
            <person name="Baldrian P."/>
            <person name="Vilgalys R."/>
            <person name="Dunand C."/>
            <person name="Henrissat B."/>
            <person name="Grigoriev I.V."/>
            <person name="Hibbett D."/>
            <person name="Nagy L.G."/>
            <person name="Martin F.M."/>
        </authorList>
    </citation>
    <scope>NUCLEOTIDE SEQUENCE</scope>
    <source>
        <strain evidence="2">Prilba</strain>
    </source>
</reference>
<keyword evidence="3" id="KW-1185">Reference proteome</keyword>
<gene>
    <name evidence="2" type="ORF">DFH94DRAFT_295818</name>
</gene>
<feature type="signal peptide" evidence="1">
    <location>
        <begin position="1"/>
        <end position="16"/>
    </location>
</feature>
<evidence type="ECO:0008006" key="4">
    <source>
        <dbReference type="Google" id="ProtNLM"/>
    </source>
</evidence>
<evidence type="ECO:0000313" key="2">
    <source>
        <dbReference type="EMBL" id="KAF8467462.1"/>
    </source>
</evidence>
<sequence length="151" mass="17184">MLLVLSLRCSVPFADLLETCACHFRALLSLSFRTVLAPRCRFRIRATTPQLHCSLARVRIEGLTDIPAAPPFRRNLAPFRRAFAALFCSRDLLHHRDFSLILHLSAGLNTCVSPDRPTKHHTGRSVVRRRQCTQSNQMNLVDCLRQHIGLM</sequence>
<accession>A0A9P5JXD8</accession>
<dbReference type="AlphaFoldDB" id="A0A9P5JXD8"/>
<dbReference type="Proteomes" id="UP000759537">
    <property type="component" value="Unassembled WGS sequence"/>
</dbReference>
<reference evidence="2" key="1">
    <citation type="submission" date="2019-10" db="EMBL/GenBank/DDBJ databases">
        <authorList>
            <consortium name="DOE Joint Genome Institute"/>
            <person name="Kuo A."/>
            <person name="Miyauchi S."/>
            <person name="Kiss E."/>
            <person name="Drula E."/>
            <person name="Kohler A."/>
            <person name="Sanchez-Garcia M."/>
            <person name="Andreopoulos B."/>
            <person name="Barry K.W."/>
            <person name="Bonito G."/>
            <person name="Buee M."/>
            <person name="Carver A."/>
            <person name="Chen C."/>
            <person name="Cichocki N."/>
            <person name="Clum A."/>
            <person name="Culley D."/>
            <person name="Crous P.W."/>
            <person name="Fauchery L."/>
            <person name="Girlanda M."/>
            <person name="Hayes R."/>
            <person name="Keri Z."/>
            <person name="LaButti K."/>
            <person name="Lipzen A."/>
            <person name="Lombard V."/>
            <person name="Magnuson J."/>
            <person name="Maillard F."/>
            <person name="Morin E."/>
            <person name="Murat C."/>
            <person name="Nolan M."/>
            <person name="Ohm R."/>
            <person name="Pangilinan J."/>
            <person name="Pereira M."/>
            <person name="Perotto S."/>
            <person name="Peter M."/>
            <person name="Riley R."/>
            <person name="Sitrit Y."/>
            <person name="Stielow B."/>
            <person name="Szollosi G."/>
            <person name="Zifcakova L."/>
            <person name="Stursova M."/>
            <person name="Spatafora J.W."/>
            <person name="Tedersoo L."/>
            <person name="Vaario L.-M."/>
            <person name="Yamada A."/>
            <person name="Yan M."/>
            <person name="Wang P."/>
            <person name="Xu J."/>
            <person name="Bruns T."/>
            <person name="Baldrian P."/>
            <person name="Vilgalys R."/>
            <person name="Henrissat B."/>
            <person name="Grigoriev I.V."/>
            <person name="Hibbett D."/>
            <person name="Nagy L.G."/>
            <person name="Martin F.M."/>
        </authorList>
    </citation>
    <scope>NUCLEOTIDE SEQUENCE</scope>
    <source>
        <strain evidence="2">Prilba</strain>
    </source>
</reference>
<dbReference type="EMBL" id="WHVB01000036">
    <property type="protein sequence ID" value="KAF8467462.1"/>
    <property type="molecule type" value="Genomic_DNA"/>
</dbReference>